<dbReference type="Pfam" id="PF12680">
    <property type="entry name" value="SnoaL_2"/>
    <property type="match status" value="1"/>
</dbReference>
<evidence type="ECO:0000313" key="3">
    <source>
        <dbReference type="Proteomes" id="UP000677082"/>
    </source>
</evidence>
<reference evidence="2 3" key="1">
    <citation type="submission" date="2021-03" db="EMBL/GenBank/DDBJ databases">
        <title>Whole genome shotgun sequence of Actinoplanes toevensis NBRC 105298.</title>
        <authorList>
            <person name="Komaki H."/>
            <person name="Tamura T."/>
        </authorList>
    </citation>
    <scope>NUCLEOTIDE SEQUENCE [LARGE SCALE GENOMIC DNA]</scope>
    <source>
        <strain evidence="2 3">NBRC 105298</strain>
    </source>
</reference>
<gene>
    <name evidence="2" type="ORF">Ato02nite_083440</name>
</gene>
<protein>
    <recommendedName>
        <fullName evidence="1">SnoaL-like domain-containing protein</fullName>
    </recommendedName>
</protein>
<organism evidence="2 3">
    <name type="scientific">Paractinoplanes toevensis</name>
    <dbReference type="NCBI Taxonomy" id="571911"/>
    <lineage>
        <taxon>Bacteria</taxon>
        <taxon>Bacillati</taxon>
        <taxon>Actinomycetota</taxon>
        <taxon>Actinomycetes</taxon>
        <taxon>Micromonosporales</taxon>
        <taxon>Micromonosporaceae</taxon>
        <taxon>Paractinoplanes</taxon>
    </lineage>
</organism>
<dbReference type="Gene3D" id="3.10.450.50">
    <property type="match status" value="1"/>
</dbReference>
<dbReference type="SUPFAM" id="SSF54427">
    <property type="entry name" value="NTF2-like"/>
    <property type="match status" value="1"/>
</dbReference>
<evidence type="ECO:0000259" key="1">
    <source>
        <dbReference type="Pfam" id="PF12680"/>
    </source>
</evidence>
<dbReference type="InterPro" id="IPR037401">
    <property type="entry name" value="SnoaL-like"/>
</dbReference>
<sequence>MAAMTDPVRHDHIDRFNAAVLSGDWSALIATLHPDAVMTFAGVPVGPFHGRQAIADAYATNPPGDTMRVVEVRPGTDGETVAFAWSRGGTGTLDIRRRAGQIIGLHIRFD</sequence>
<feature type="domain" description="SnoaL-like" evidence="1">
    <location>
        <begin position="14"/>
        <end position="95"/>
    </location>
</feature>
<name>A0A919WAB3_9ACTN</name>
<keyword evidence="3" id="KW-1185">Reference proteome</keyword>
<accession>A0A919WAB3</accession>
<dbReference type="AlphaFoldDB" id="A0A919WAB3"/>
<dbReference type="Proteomes" id="UP000677082">
    <property type="component" value="Unassembled WGS sequence"/>
</dbReference>
<evidence type="ECO:0000313" key="2">
    <source>
        <dbReference type="EMBL" id="GIM96551.1"/>
    </source>
</evidence>
<dbReference type="InterPro" id="IPR032710">
    <property type="entry name" value="NTF2-like_dom_sf"/>
</dbReference>
<dbReference type="EMBL" id="BOQN01000121">
    <property type="protein sequence ID" value="GIM96551.1"/>
    <property type="molecule type" value="Genomic_DNA"/>
</dbReference>
<comment type="caution">
    <text evidence="2">The sequence shown here is derived from an EMBL/GenBank/DDBJ whole genome shotgun (WGS) entry which is preliminary data.</text>
</comment>
<proteinExistence type="predicted"/>